<keyword evidence="1" id="KW-0175">Coiled coil</keyword>
<feature type="compositionally biased region" description="Low complexity" evidence="2">
    <location>
        <begin position="291"/>
        <end position="303"/>
    </location>
</feature>
<dbReference type="PANTHER" id="PTHR22115">
    <property type="entry name" value="C3ORF6 PROTEIN-RELATED"/>
    <property type="match status" value="1"/>
</dbReference>
<gene>
    <name evidence="4" type="ORF">PV327_004119</name>
</gene>
<evidence type="ECO:0000256" key="1">
    <source>
        <dbReference type="ARBA" id="ARBA00023054"/>
    </source>
</evidence>
<proteinExistence type="predicted"/>
<feature type="region of interest" description="Disordered" evidence="2">
    <location>
        <begin position="186"/>
        <end position="225"/>
    </location>
</feature>
<feature type="compositionally biased region" description="Basic and acidic residues" evidence="2">
    <location>
        <begin position="134"/>
        <end position="146"/>
    </location>
</feature>
<dbReference type="EMBL" id="JAQQBR010001832">
    <property type="protein sequence ID" value="KAK0166627.1"/>
    <property type="molecule type" value="Genomic_DNA"/>
</dbReference>
<name>A0AA39FBR2_MICHY</name>
<accession>A0AA39FBR2</accession>
<comment type="caution">
    <text evidence="4">The sequence shown here is derived from an EMBL/GenBank/DDBJ whole genome shotgun (WGS) entry which is preliminary data.</text>
</comment>
<feature type="region of interest" description="Disordered" evidence="2">
    <location>
        <begin position="134"/>
        <end position="159"/>
    </location>
</feature>
<dbReference type="InterPro" id="IPR029311">
    <property type="entry name" value="CCDC50_N"/>
</dbReference>
<protein>
    <recommendedName>
        <fullName evidence="3">Coiled-coil domain-containing protein</fullName>
    </recommendedName>
</protein>
<feature type="region of interest" description="Disordered" evidence="2">
    <location>
        <begin position="284"/>
        <end position="354"/>
    </location>
</feature>
<sequence length="354" mass="41417">MAKSVLTADGLPKAGRVNEVCREWLVHEDGALAYRLQDEEIKEHYTGNKVRNAQVREDLPRARIEQELEELRYQSLVQQQEQKDALVARQFALNLEREERMRERELQEKMRLQLRLDDEAAQLEAELEMQKRLQEEKDQELARKMQEEEEAASIDAHDAPIDVQLIQDQKLAMEAQDAELARMLQEKERAKARRARERARQRKLERQRMQQLKSHNEDERPHRPDKLELKVAYEKSRNHQNYHQSQVNQLPQRCHDVEKIQDLGESEEEIQELPNVAAIIDPTYNGTAHRSNSSSSSTTASPSYVLPTPPQELMAEDAPCYMPIQGQRRPQIQSPSLSQEEKHKRRVKDSCKTQ</sequence>
<feature type="compositionally biased region" description="Basic and acidic residues" evidence="2">
    <location>
        <begin position="202"/>
        <end position="225"/>
    </location>
</feature>
<dbReference type="AlphaFoldDB" id="A0AA39FBR2"/>
<reference evidence="4" key="2">
    <citation type="submission" date="2023-03" db="EMBL/GenBank/DDBJ databases">
        <authorList>
            <person name="Inwood S.N."/>
            <person name="Skelly J.G."/>
            <person name="Guhlin J."/>
            <person name="Harrop T.W.R."/>
            <person name="Goldson S.G."/>
            <person name="Dearden P.K."/>
        </authorList>
    </citation>
    <scope>NUCLEOTIDE SEQUENCE</scope>
    <source>
        <strain evidence="4">Lincoln</strain>
        <tissue evidence="4">Whole body</tissue>
    </source>
</reference>
<dbReference type="Proteomes" id="UP001168972">
    <property type="component" value="Unassembled WGS sequence"/>
</dbReference>
<evidence type="ECO:0000313" key="5">
    <source>
        <dbReference type="Proteomes" id="UP001168972"/>
    </source>
</evidence>
<evidence type="ECO:0000256" key="2">
    <source>
        <dbReference type="SAM" id="MobiDB-lite"/>
    </source>
</evidence>
<evidence type="ECO:0000313" key="4">
    <source>
        <dbReference type="EMBL" id="KAK0166627.1"/>
    </source>
</evidence>
<dbReference type="Pfam" id="PF15295">
    <property type="entry name" value="CCDC50_N"/>
    <property type="match status" value="1"/>
</dbReference>
<keyword evidence="5" id="KW-1185">Reference proteome</keyword>
<feature type="compositionally biased region" description="Basic residues" evidence="2">
    <location>
        <begin position="190"/>
        <end position="201"/>
    </location>
</feature>
<evidence type="ECO:0000259" key="3">
    <source>
        <dbReference type="Pfam" id="PF15295"/>
    </source>
</evidence>
<dbReference type="PANTHER" id="PTHR22115:SF4">
    <property type="entry name" value="COILED-COIL DOMAIN-CONTAINING PROTEIN"/>
    <property type="match status" value="1"/>
</dbReference>
<feature type="domain" description="Coiled-coil" evidence="3">
    <location>
        <begin position="11"/>
        <end position="108"/>
    </location>
</feature>
<organism evidence="4 5">
    <name type="scientific">Microctonus hyperodae</name>
    <name type="common">Parasitoid wasp</name>
    <dbReference type="NCBI Taxonomy" id="165561"/>
    <lineage>
        <taxon>Eukaryota</taxon>
        <taxon>Metazoa</taxon>
        <taxon>Ecdysozoa</taxon>
        <taxon>Arthropoda</taxon>
        <taxon>Hexapoda</taxon>
        <taxon>Insecta</taxon>
        <taxon>Pterygota</taxon>
        <taxon>Neoptera</taxon>
        <taxon>Endopterygota</taxon>
        <taxon>Hymenoptera</taxon>
        <taxon>Apocrita</taxon>
        <taxon>Ichneumonoidea</taxon>
        <taxon>Braconidae</taxon>
        <taxon>Euphorinae</taxon>
        <taxon>Microctonus</taxon>
    </lineage>
</organism>
<feature type="compositionally biased region" description="Polar residues" evidence="2">
    <location>
        <begin position="328"/>
        <end position="338"/>
    </location>
</feature>
<dbReference type="InterPro" id="IPR039303">
    <property type="entry name" value="CCDC50"/>
</dbReference>
<reference evidence="4" key="1">
    <citation type="journal article" date="2023" name="bioRxiv">
        <title>Scaffold-level genome assemblies of two parasitoid biocontrol wasps reveal the parthenogenesis mechanism and an associated novel virus.</title>
        <authorList>
            <person name="Inwood S."/>
            <person name="Skelly J."/>
            <person name="Guhlin J."/>
            <person name="Harrop T."/>
            <person name="Goldson S."/>
            <person name="Dearden P."/>
        </authorList>
    </citation>
    <scope>NUCLEOTIDE SEQUENCE</scope>
    <source>
        <strain evidence="4">Lincoln</strain>
        <tissue evidence="4">Whole body</tissue>
    </source>
</reference>